<accession>A0A7W5BTF6</accession>
<dbReference type="Proteomes" id="UP000518315">
    <property type="component" value="Unassembled WGS sequence"/>
</dbReference>
<evidence type="ECO:0000313" key="1">
    <source>
        <dbReference type="EMBL" id="MBB3138836.1"/>
    </source>
</evidence>
<dbReference type="EMBL" id="JACHXH010000039">
    <property type="protein sequence ID" value="MBB3138836.1"/>
    <property type="molecule type" value="Genomic_DNA"/>
</dbReference>
<evidence type="ECO:0000313" key="2">
    <source>
        <dbReference type="Proteomes" id="UP000518315"/>
    </source>
</evidence>
<dbReference type="AlphaFoldDB" id="A0A7W5BTF6"/>
<comment type="caution">
    <text evidence="1">The sequence shown here is derived from an EMBL/GenBank/DDBJ whole genome shotgun (WGS) entry which is preliminary data.</text>
</comment>
<sequence>MTAITTQVRDLGNCNSIVTWPFSGQIEHMKKGNCGRYRA</sequence>
<keyword evidence="2" id="KW-1185">Reference proteome</keyword>
<organism evidence="1 2">
    <name type="scientific">Rhizobium pisi</name>
    <dbReference type="NCBI Taxonomy" id="574561"/>
    <lineage>
        <taxon>Bacteria</taxon>
        <taxon>Pseudomonadati</taxon>
        <taxon>Pseudomonadota</taxon>
        <taxon>Alphaproteobacteria</taxon>
        <taxon>Hyphomicrobiales</taxon>
        <taxon>Rhizobiaceae</taxon>
        <taxon>Rhizobium/Agrobacterium group</taxon>
        <taxon>Rhizobium</taxon>
    </lineage>
</organism>
<gene>
    <name evidence="1" type="ORF">FHS26_006615</name>
</gene>
<proteinExistence type="predicted"/>
<reference evidence="1 2" key="1">
    <citation type="submission" date="2020-08" db="EMBL/GenBank/DDBJ databases">
        <title>Genomic Encyclopedia of Type Strains, Phase III (KMG-III): the genomes of soil and plant-associated and newly described type strains.</title>
        <authorList>
            <person name="Whitman W."/>
        </authorList>
    </citation>
    <scope>NUCLEOTIDE SEQUENCE [LARGE SCALE GENOMIC DNA]</scope>
    <source>
        <strain evidence="1 2">CECT 4113</strain>
    </source>
</reference>
<protein>
    <submittedName>
        <fullName evidence="1">Uncharacterized protein</fullName>
    </submittedName>
</protein>
<name>A0A7W5BTF6_9HYPH</name>